<evidence type="ECO:0000259" key="2">
    <source>
        <dbReference type="PROSITE" id="PS50824"/>
    </source>
</evidence>
<protein>
    <recommendedName>
        <fullName evidence="2">Pyrin domain-containing protein</fullName>
    </recommendedName>
</protein>
<feature type="domain" description="Pyrin" evidence="2">
    <location>
        <begin position="1"/>
        <end position="92"/>
    </location>
</feature>
<dbReference type="Proteomes" id="UP001652642">
    <property type="component" value="Chromosome 6"/>
</dbReference>
<evidence type="ECO:0000313" key="3">
    <source>
        <dbReference type="Proteomes" id="UP001652642"/>
    </source>
</evidence>
<feature type="compositionally biased region" description="Polar residues" evidence="1">
    <location>
        <begin position="290"/>
        <end position="302"/>
    </location>
</feature>
<feature type="compositionally biased region" description="Polar residues" evidence="1">
    <location>
        <begin position="132"/>
        <end position="144"/>
    </location>
</feature>
<feature type="compositionally biased region" description="Acidic residues" evidence="1">
    <location>
        <begin position="178"/>
        <end position="193"/>
    </location>
</feature>
<proteinExistence type="predicted"/>
<dbReference type="PROSITE" id="PS50824">
    <property type="entry name" value="DAPIN"/>
    <property type="match status" value="1"/>
</dbReference>
<dbReference type="Gene3D" id="1.10.533.10">
    <property type="entry name" value="Death Domain, Fas"/>
    <property type="match status" value="1"/>
</dbReference>
<reference evidence="4" key="1">
    <citation type="submission" date="2025-08" db="UniProtKB">
        <authorList>
            <consortium name="RefSeq"/>
        </authorList>
    </citation>
    <scope>IDENTIFICATION</scope>
</reference>
<dbReference type="InterPro" id="IPR011029">
    <property type="entry name" value="DEATH-like_dom_sf"/>
</dbReference>
<gene>
    <name evidence="4" type="primary">LOC110086382</name>
</gene>
<organism evidence="3 4">
    <name type="scientific">Pogona vitticeps</name>
    <name type="common">central bearded dragon</name>
    <dbReference type="NCBI Taxonomy" id="103695"/>
    <lineage>
        <taxon>Eukaryota</taxon>
        <taxon>Metazoa</taxon>
        <taxon>Chordata</taxon>
        <taxon>Craniata</taxon>
        <taxon>Vertebrata</taxon>
        <taxon>Euteleostomi</taxon>
        <taxon>Lepidosauria</taxon>
        <taxon>Squamata</taxon>
        <taxon>Bifurcata</taxon>
        <taxon>Unidentata</taxon>
        <taxon>Episquamata</taxon>
        <taxon>Toxicofera</taxon>
        <taxon>Iguania</taxon>
        <taxon>Acrodonta</taxon>
        <taxon>Agamidae</taxon>
        <taxon>Amphibolurinae</taxon>
        <taxon>Pogona</taxon>
    </lineage>
</organism>
<feature type="compositionally biased region" description="Basic and acidic residues" evidence="1">
    <location>
        <begin position="318"/>
        <end position="334"/>
    </location>
</feature>
<evidence type="ECO:0000256" key="1">
    <source>
        <dbReference type="SAM" id="MobiDB-lite"/>
    </source>
</evidence>
<dbReference type="CDD" id="cd08321">
    <property type="entry name" value="Pyrin_ASC-like"/>
    <property type="match status" value="1"/>
</dbReference>
<dbReference type="InterPro" id="IPR004020">
    <property type="entry name" value="DAPIN"/>
</dbReference>
<dbReference type="Pfam" id="PF02758">
    <property type="entry name" value="PYRIN"/>
    <property type="match status" value="1"/>
</dbReference>
<feature type="compositionally biased region" description="Basic and acidic residues" evidence="1">
    <location>
        <begin position="160"/>
        <end position="177"/>
    </location>
</feature>
<feature type="compositionally biased region" description="Basic and acidic residues" evidence="1">
    <location>
        <begin position="234"/>
        <end position="250"/>
    </location>
</feature>
<dbReference type="RefSeq" id="XP_072832985.1">
    <property type="nucleotide sequence ID" value="XM_072976884.1"/>
</dbReference>
<dbReference type="GeneID" id="110086382"/>
<feature type="region of interest" description="Disordered" evidence="1">
    <location>
        <begin position="88"/>
        <end position="357"/>
    </location>
</feature>
<feature type="compositionally biased region" description="Acidic residues" evidence="1">
    <location>
        <begin position="100"/>
        <end position="120"/>
    </location>
</feature>
<dbReference type="SMART" id="SM01289">
    <property type="entry name" value="PYRIN"/>
    <property type="match status" value="1"/>
</dbReference>
<dbReference type="SUPFAM" id="SSF47986">
    <property type="entry name" value="DEATH domain"/>
    <property type="match status" value="1"/>
</dbReference>
<keyword evidence="3" id="KW-1185">Reference proteome</keyword>
<accession>A0ABM5EIL7</accession>
<sequence>MSGAIEDCLLEALEDLDRSDLERFLWKLGKLPVRRRYKKIPRSRLENATLFRVVDLLLRFYTEEYAPRVTVRVLKGINCMQQAESLKETLEIDTTSSESSDNEESDESSDSEDDSPEEDDAIKKSDSPKVTAGQNSAFRTQGLQKLQPGAGSQGATARGNGKETQGKKEDVSEKADSSDSESDDDDSPEEDDAIAIKKSDPPKLTAGQNSAFRTQGIKKLQPGAGSQGATARGKGKETQGKKEDVSKKADPSSSESDDDDDNSGSESDDDNDSPEEDDAIKKSDPPKVTARQNSAFRTQGLQKLQPGAGSQGATARGKGKETQGKKEDVSEKAEASGSESDDDDDTSSSESSEDEKD</sequence>
<feature type="compositionally biased region" description="Acidic residues" evidence="1">
    <location>
        <begin position="255"/>
        <end position="278"/>
    </location>
</feature>
<evidence type="ECO:0000313" key="4">
    <source>
        <dbReference type="RefSeq" id="XP_072832985.1"/>
    </source>
</evidence>
<name>A0ABM5EIL7_9SAUR</name>
<feature type="compositionally biased region" description="Acidic residues" evidence="1">
    <location>
        <begin position="339"/>
        <end position="357"/>
    </location>
</feature>